<feature type="region of interest" description="Disordered" evidence="1">
    <location>
        <begin position="263"/>
        <end position="285"/>
    </location>
</feature>
<protein>
    <submittedName>
        <fullName evidence="2">Uncharacterized protein</fullName>
    </submittedName>
</protein>
<sequence>MISYSLRTCFAPALISGESCRWARTRARSSLSHYRLSQGSFSNINLSSQRCFPLAMSSSAESPSTDPVIKVKPTRPVDVIDEAQVRIHATGAEDRTPYGYTSWPLNEHGKPTLRVLLLGCGTLDAKLLEILHKDLGSLFCGIYCCAKPEENLVIHTNPELIATGGAVAVETAEDLFDFLDFFHIDAIFCGPSSSHMDFDGQVAENVGKRSLAYFTHEKSQRVLDGSRGIAKLLEERMRAVQKEVEKEIEQLKKDGMVVYIPSATVDDKTSNRNEETDQTNKTDSV</sequence>
<accession>A0A7S0ZJI9</accession>
<reference evidence="2" key="1">
    <citation type="submission" date="2021-01" db="EMBL/GenBank/DDBJ databases">
        <authorList>
            <person name="Corre E."/>
            <person name="Pelletier E."/>
            <person name="Niang G."/>
            <person name="Scheremetjew M."/>
            <person name="Finn R."/>
            <person name="Kale V."/>
            <person name="Holt S."/>
            <person name="Cochrane G."/>
            <person name="Meng A."/>
            <person name="Brown T."/>
            <person name="Cohen L."/>
        </authorList>
    </citation>
    <scope>NUCLEOTIDE SEQUENCE</scope>
    <source>
        <strain evidence="2">CCMP3278</strain>
    </source>
</reference>
<gene>
    <name evidence="2" type="ORF">TOLI1172_LOCUS8268</name>
</gene>
<organism evidence="2">
    <name type="scientific">Timspurckia oligopyrenoides</name>
    <dbReference type="NCBI Taxonomy" id="708627"/>
    <lineage>
        <taxon>Eukaryota</taxon>
        <taxon>Rhodophyta</taxon>
        <taxon>Bangiophyceae</taxon>
        <taxon>Porphyridiales</taxon>
        <taxon>Porphyridiaceae</taxon>
        <taxon>Timspurckia</taxon>
    </lineage>
</organism>
<proteinExistence type="predicted"/>
<evidence type="ECO:0000256" key="1">
    <source>
        <dbReference type="SAM" id="MobiDB-lite"/>
    </source>
</evidence>
<feature type="compositionally biased region" description="Basic and acidic residues" evidence="1">
    <location>
        <begin position="265"/>
        <end position="285"/>
    </location>
</feature>
<dbReference type="AlphaFoldDB" id="A0A7S0ZJI9"/>
<name>A0A7S0ZJI9_9RHOD</name>
<evidence type="ECO:0000313" key="2">
    <source>
        <dbReference type="EMBL" id="CAD8823869.1"/>
    </source>
</evidence>
<dbReference type="EMBL" id="HBFP01011439">
    <property type="protein sequence ID" value="CAD8823869.1"/>
    <property type="molecule type" value="Transcribed_RNA"/>
</dbReference>